<dbReference type="Gene3D" id="2.130.10.10">
    <property type="entry name" value="YVTN repeat-like/Quinoprotein amine dehydrogenase"/>
    <property type="match status" value="1"/>
</dbReference>
<dbReference type="RefSeq" id="XP_040630296.1">
    <property type="nucleotide sequence ID" value="XM_040768293.1"/>
</dbReference>
<organism evidence="3 4">
    <name type="scientific">Dacryopinax primogenitus (strain DJM 731)</name>
    <name type="common">Brown rot fungus</name>
    <dbReference type="NCBI Taxonomy" id="1858805"/>
    <lineage>
        <taxon>Eukaryota</taxon>
        <taxon>Fungi</taxon>
        <taxon>Dikarya</taxon>
        <taxon>Basidiomycota</taxon>
        <taxon>Agaricomycotina</taxon>
        <taxon>Dacrymycetes</taxon>
        <taxon>Dacrymycetales</taxon>
        <taxon>Dacrymycetaceae</taxon>
        <taxon>Dacryopinax</taxon>
    </lineage>
</organism>
<evidence type="ECO:0000313" key="3">
    <source>
        <dbReference type="EMBL" id="EJU03402.1"/>
    </source>
</evidence>
<accession>M5GBH0</accession>
<dbReference type="Pfam" id="PF00400">
    <property type="entry name" value="WD40"/>
    <property type="match status" value="1"/>
</dbReference>
<dbReference type="EMBL" id="JH795860">
    <property type="protein sequence ID" value="EJU03402.1"/>
    <property type="molecule type" value="Genomic_DNA"/>
</dbReference>
<name>M5GBH0_DACPD</name>
<dbReference type="SMART" id="SM00320">
    <property type="entry name" value="WD40"/>
    <property type="match status" value="1"/>
</dbReference>
<dbReference type="PROSITE" id="PS50082">
    <property type="entry name" value="WD_REPEATS_2"/>
    <property type="match status" value="1"/>
</dbReference>
<proteinExistence type="predicted"/>
<dbReference type="SUPFAM" id="SSF50978">
    <property type="entry name" value="WD40 repeat-like"/>
    <property type="match status" value="1"/>
</dbReference>
<keyword evidence="2" id="KW-0812">Transmembrane</keyword>
<dbReference type="InterPro" id="IPR036322">
    <property type="entry name" value="WD40_repeat_dom_sf"/>
</dbReference>
<dbReference type="PROSITE" id="PS50294">
    <property type="entry name" value="WD_REPEATS_REGION"/>
    <property type="match status" value="1"/>
</dbReference>
<keyword evidence="2" id="KW-0472">Membrane</keyword>
<evidence type="ECO:0000256" key="1">
    <source>
        <dbReference type="PROSITE-ProRule" id="PRU00221"/>
    </source>
</evidence>
<dbReference type="Proteomes" id="UP000030653">
    <property type="component" value="Unassembled WGS sequence"/>
</dbReference>
<feature type="transmembrane region" description="Helical" evidence="2">
    <location>
        <begin position="72"/>
        <end position="93"/>
    </location>
</feature>
<keyword evidence="2" id="KW-1133">Transmembrane helix</keyword>
<protein>
    <submittedName>
        <fullName evidence="3">Uncharacterized protein</fullName>
    </submittedName>
</protein>
<reference evidence="3 4" key="1">
    <citation type="journal article" date="2012" name="Science">
        <title>The Paleozoic origin of enzymatic lignin decomposition reconstructed from 31 fungal genomes.</title>
        <authorList>
            <person name="Floudas D."/>
            <person name="Binder M."/>
            <person name="Riley R."/>
            <person name="Barry K."/>
            <person name="Blanchette R.A."/>
            <person name="Henrissat B."/>
            <person name="Martinez A.T."/>
            <person name="Otillar R."/>
            <person name="Spatafora J.W."/>
            <person name="Yadav J.S."/>
            <person name="Aerts A."/>
            <person name="Benoit I."/>
            <person name="Boyd A."/>
            <person name="Carlson A."/>
            <person name="Copeland A."/>
            <person name="Coutinho P.M."/>
            <person name="de Vries R.P."/>
            <person name="Ferreira P."/>
            <person name="Findley K."/>
            <person name="Foster B."/>
            <person name="Gaskell J."/>
            <person name="Glotzer D."/>
            <person name="Gorecki P."/>
            <person name="Heitman J."/>
            <person name="Hesse C."/>
            <person name="Hori C."/>
            <person name="Igarashi K."/>
            <person name="Jurgens J.A."/>
            <person name="Kallen N."/>
            <person name="Kersten P."/>
            <person name="Kohler A."/>
            <person name="Kuees U."/>
            <person name="Kumar T.K.A."/>
            <person name="Kuo A."/>
            <person name="LaButti K."/>
            <person name="Larrondo L.F."/>
            <person name="Lindquist E."/>
            <person name="Ling A."/>
            <person name="Lombard V."/>
            <person name="Lucas S."/>
            <person name="Lundell T."/>
            <person name="Martin R."/>
            <person name="McLaughlin D.J."/>
            <person name="Morgenstern I."/>
            <person name="Morin E."/>
            <person name="Murat C."/>
            <person name="Nagy L.G."/>
            <person name="Nolan M."/>
            <person name="Ohm R.A."/>
            <person name="Patyshakuliyeva A."/>
            <person name="Rokas A."/>
            <person name="Ruiz-Duenas F.J."/>
            <person name="Sabat G."/>
            <person name="Salamov A."/>
            <person name="Samejima M."/>
            <person name="Schmutz J."/>
            <person name="Slot J.C."/>
            <person name="St John F."/>
            <person name="Stenlid J."/>
            <person name="Sun H."/>
            <person name="Sun S."/>
            <person name="Syed K."/>
            <person name="Tsang A."/>
            <person name="Wiebenga A."/>
            <person name="Young D."/>
            <person name="Pisabarro A."/>
            <person name="Eastwood D.C."/>
            <person name="Martin F."/>
            <person name="Cullen D."/>
            <person name="Grigoriev I.V."/>
            <person name="Hibbett D.S."/>
        </authorList>
    </citation>
    <scope>NUCLEOTIDE SEQUENCE [LARGE SCALE GENOMIC DNA]</scope>
    <source>
        <strain evidence="3 4">DJM-731 SS1</strain>
    </source>
</reference>
<dbReference type="HOGENOM" id="CLU_2133423_0_0_1"/>
<keyword evidence="1" id="KW-0853">WD repeat</keyword>
<dbReference type="GeneID" id="63683355"/>
<dbReference type="InterPro" id="IPR015943">
    <property type="entry name" value="WD40/YVTN_repeat-like_dom_sf"/>
</dbReference>
<keyword evidence="4" id="KW-1185">Reference proteome</keyword>
<gene>
    <name evidence="3" type="ORF">DACRYDRAFT_106559</name>
</gene>
<dbReference type="AlphaFoldDB" id="M5GBH0"/>
<feature type="repeat" description="WD" evidence="1">
    <location>
        <begin position="11"/>
        <end position="43"/>
    </location>
</feature>
<dbReference type="OrthoDB" id="2615105at2759"/>
<sequence>MTNGEFIGQLFGGDTDDVTKIAFSDDNSRIVSGSQEGTIRLWDASIGFIIGDRLTAAGNIRIPVERTVGDLLIGHAKAVYFLPLAFGIGILLIDECRKYGVRKWPKGILTWVA</sequence>
<evidence type="ECO:0000313" key="4">
    <source>
        <dbReference type="Proteomes" id="UP000030653"/>
    </source>
</evidence>
<dbReference type="InterPro" id="IPR001680">
    <property type="entry name" value="WD40_rpt"/>
</dbReference>
<evidence type="ECO:0000256" key="2">
    <source>
        <dbReference type="SAM" id="Phobius"/>
    </source>
</evidence>